<dbReference type="EMBL" id="GGEC01083927">
    <property type="protein sequence ID" value="MBX64411.1"/>
    <property type="molecule type" value="Transcribed_RNA"/>
</dbReference>
<protein>
    <submittedName>
        <fullName evidence="1">Uncharacterized protein</fullName>
    </submittedName>
</protein>
<name>A0A2P2QBP5_RHIMU</name>
<organism evidence="1">
    <name type="scientific">Rhizophora mucronata</name>
    <name type="common">Asiatic mangrove</name>
    <dbReference type="NCBI Taxonomy" id="61149"/>
    <lineage>
        <taxon>Eukaryota</taxon>
        <taxon>Viridiplantae</taxon>
        <taxon>Streptophyta</taxon>
        <taxon>Embryophyta</taxon>
        <taxon>Tracheophyta</taxon>
        <taxon>Spermatophyta</taxon>
        <taxon>Magnoliopsida</taxon>
        <taxon>eudicotyledons</taxon>
        <taxon>Gunneridae</taxon>
        <taxon>Pentapetalae</taxon>
        <taxon>rosids</taxon>
        <taxon>fabids</taxon>
        <taxon>Malpighiales</taxon>
        <taxon>Rhizophoraceae</taxon>
        <taxon>Rhizophora</taxon>
    </lineage>
</organism>
<dbReference type="AlphaFoldDB" id="A0A2P2QBP5"/>
<reference evidence="1" key="1">
    <citation type="submission" date="2018-02" db="EMBL/GenBank/DDBJ databases">
        <title>Rhizophora mucronata_Transcriptome.</title>
        <authorList>
            <person name="Meera S.P."/>
            <person name="Sreeshan A."/>
            <person name="Augustine A."/>
        </authorList>
    </citation>
    <scope>NUCLEOTIDE SEQUENCE</scope>
    <source>
        <tissue evidence="1">Leaf</tissue>
    </source>
</reference>
<proteinExistence type="predicted"/>
<evidence type="ECO:0000313" key="1">
    <source>
        <dbReference type="EMBL" id="MBX64411.1"/>
    </source>
</evidence>
<sequence>MTATLQSLPSQSSHREGVEVGAFCFRHGLSNQVLSRRRHRRPTSTLALALAGRRDQNLHL</sequence>
<accession>A0A2P2QBP5</accession>